<dbReference type="CDD" id="cd00174">
    <property type="entry name" value="SH3"/>
    <property type="match status" value="1"/>
</dbReference>
<evidence type="ECO:0000256" key="3">
    <source>
        <dbReference type="ARBA" id="ARBA00022490"/>
    </source>
</evidence>
<feature type="region of interest" description="Disordered" evidence="6">
    <location>
        <begin position="444"/>
        <end position="472"/>
    </location>
</feature>
<gene>
    <name evidence="11" type="ORF">CcCBS67573_g01968</name>
</gene>
<evidence type="ECO:0000313" key="12">
    <source>
        <dbReference type="Proteomes" id="UP000320333"/>
    </source>
</evidence>
<feature type="region of interest" description="Disordered" evidence="6">
    <location>
        <begin position="1408"/>
        <end position="1435"/>
    </location>
</feature>
<feature type="compositionally biased region" description="Low complexity" evidence="6">
    <location>
        <begin position="856"/>
        <end position="877"/>
    </location>
</feature>
<evidence type="ECO:0000256" key="6">
    <source>
        <dbReference type="SAM" id="MobiDB-lite"/>
    </source>
</evidence>
<evidence type="ECO:0008006" key="13">
    <source>
        <dbReference type="Google" id="ProtNLM"/>
    </source>
</evidence>
<dbReference type="OrthoDB" id="1716625at2759"/>
<dbReference type="InterPro" id="IPR000261">
    <property type="entry name" value="EH_dom"/>
</dbReference>
<dbReference type="InterPro" id="IPR000219">
    <property type="entry name" value="DH_dom"/>
</dbReference>
<protein>
    <recommendedName>
        <fullName evidence="13">Actin cytoskeleton-regulatory complex protein PAN1</fullName>
    </recommendedName>
</protein>
<feature type="region of interest" description="Disordered" evidence="6">
    <location>
        <begin position="1507"/>
        <end position="1546"/>
    </location>
</feature>
<feature type="compositionally biased region" description="Pro residues" evidence="6">
    <location>
        <begin position="1228"/>
        <end position="1239"/>
    </location>
</feature>
<dbReference type="CDD" id="cd00052">
    <property type="entry name" value="EH"/>
    <property type="match status" value="2"/>
</dbReference>
<dbReference type="Gene3D" id="2.30.29.30">
    <property type="entry name" value="Pleckstrin-homology domain (PH domain)/Phosphotyrosine-binding domain (PTB)"/>
    <property type="match status" value="1"/>
</dbReference>
<dbReference type="SMART" id="SM00326">
    <property type="entry name" value="SH3"/>
    <property type="match status" value="2"/>
</dbReference>
<feature type="region of interest" description="Disordered" evidence="6">
    <location>
        <begin position="747"/>
        <end position="877"/>
    </location>
</feature>
<comment type="caution">
    <text evidence="11">The sequence shown here is derived from an EMBL/GenBank/DDBJ whole genome shotgun (WGS) entry which is preliminary data.</text>
</comment>
<dbReference type="InterPro" id="IPR001849">
    <property type="entry name" value="PH_domain"/>
</dbReference>
<organism evidence="11 12">
    <name type="scientific">Chytriomyces confervae</name>
    <dbReference type="NCBI Taxonomy" id="246404"/>
    <lineage>
        <taxon>Eukaryota</taxon>
        <taxon>Fungi</taxon>
        <taxon>Fungi incertae sedis</taxon>
        <taxon>Chytridiomycota</taxon>
        <taxon>Chytridiomycota incertae sedis</taxon>
        <taxon>Chytridiomycetes</taxon>
        <taxon>Chytridiales</taxon>
        <taxon>Chytriomycetaceae</taxon>
        <taxon>Chytriomyces</taxon>
    </lineage>
</organism>
<dbReference type="PANTHER" id="PTHR46006:SF6">
    <property type="entry name" value="INTERSECTIN-2 ISOFORM X1"/>
    <property type="match status" value="1"/>
</dbReference>
<dbReference type="Gene3D" id="1.10.238.10">
    <property type="entry name" value="EF-hand"/>
    <property type="match status" value="2"/>
</dbReference>
<keyword evidence="5" id="KW-0175">Coiled coil</keyword>
<feature type="coiled-coil region" evidence="5">
    <location>
        <begin position="558"/>
        <end position="585"/>
    </location>
</feature>
<dbReference type="InterPro" id="IPR036028">
    <property type="entry name" value="SH3-like_dom_sf"/>
</dbReference>
<dbReference type="GO" id="GO:0005509">
    <property type="term" value="F:calcium ion binding"/>
    <property type="evidence" value="ECO:0007669"/>
    <property type="project" value="InterPro"/>
</dbReference>
<keyword evidence="3" id="KW-0963">Cytoplasm</keyword>
<feature type="coiled-coil region" evidence="5">
    <location>
        <begin position="1465"/>
        <end position="1492"/>
    </location>
</feature>
<feature type="compositionally biased region" description="Pro residues" evidence="6">
    <location>
        <begin position="1374"/>
        <end position="1392"/>
    </location>
</feature>
<feature type="domain" description="EH" evidence="9">
    <location>
        <begin position="153"/>
        <end position="233"/>
    </location>
</feature>
<keyword evidence="12" id="KW-1185">Reference proteome</keyword>
<feature type="compositionally biased region" description="Low complexity" evidence="6">
    <location>
        <begin position="1"/>
        <end position="30"/>
    </location>
</feature>
<reference evidence="11 12" key="1">
    <citation type="journal article" date="2019" name="Sci. Rep.">
        <title>Comparative genomics of chytrid fungi reveal insights into the obligate biotrophic and pathogenic lifestyle of Synchytrium endobioticum.</title>
        <authorList>
            <person name="van de Vossenberg B.T.L.H."/>
            <person name="Warris S."/>
            <person name="Nguyen H.D.T."/>
            <person name="van Gent-Pelzer M.P.E."/>
            <person name="Joly D.L."/>
            <person name="van de Geest H.C."/>
            <person name="Bonants P.J.M."/>
            <person name="Smith D.S."/>
            <person name="Levesque C.A."/>
            <person name="van der Lee T.A.J."/>
        </authorList>
    </citation>
    <scope>NUCLEOTIDE SEQUENCE [LARGE SCALE GENOMIC DNA]</scope>
    <source>
        <strain evidence="11 12">CBS 675.73</strain>
    </source>
</reference>
<feature type="compositionally biased region" description="Polar residues" evidence="6">
    <location>
        <begin position="927"/>
        <end position="947"/>
    </location>
</feature>
<dbReference type="InterPro" id="IPR011992">
    <property type="entry name" value="EF-hand-dom_pair"/>
</dbReference>
<proteinExistence type="predicted"/>
<feature type="domain" description="SH3" evidence="7">
    <location>
        <begin position="1669"/>
        <end position="1730"/>
    </location>
</feature>
<accession>A0A507FKI7</accession>
<feature type="compositionally biased region" description="Pro residues" evidence="6">
    <location>
        <begin position="1186"/>
        <end position="1198"/>
    </location>
</feature>
<dbReference type="InterPro" id="IPR035899">
    <property type="entry name" value="DBL_dom_sf"/>
</dbReference>
<evidence type="ECO:0000259" key="7">
    <source>
        <dbReference type="PROSITE" id="PS50002"/>
    </source>
</evidence>
<dbReference type="Gene3D" id="2.30.30.40">
    <property type="entry name" value="SH3 Domains"/>
    <property type="match status" value="2"/>
</dbReference>
<dbReference type="InterPro" id="IPR001452">
    <property type="entry name" value="SH3_domain"/>
</dbReference>
<dbReference type="Proteomes" id="UP000320333">
    <property type="component" value="Unassembled WGS sequence"/>
</dbReference>
<feature type="compositionally biased region" description="Pro residues" evidence="6">
    <location>
        <begin position="1416"/>
        <end position="1431"/>
    </location>
</feature>
<feature type="compositionally biased region" description="Low complexity" evidence="6">
    <location>
        <begin position="901"/>
        <end position="921"/>
    </location>
</feature>
<dbReference type="GO" id="GO:0035025">
    <property type="term" value="P:positive regulation of Rho protein signal transduction"/>
    <property type="evidence" value="ECO:0007669"/>
    <property type="project" value="TreeGrafter"/>
</dbReference>
<evidence type="ECO:0000259" key="10">
    <source>
        <dbReference type="PROSITE" id="PS50222"/>
    </source>
</evidence>
<feature type="compositionally biased region" description="Low complexity" evidence="6">
    <location>
        <begin position="85"/>
        <end position="103"/>
    </location>
</feature>
<feature type="compositionally biased region" description="Pro residues" evidence="6">
    <location>
        <begin position="984"/>
        <end position="1028"/>
    </location>
</feature>
<dbReference type="SUPFAM" id="SSF50044">
    <property type="entry name" value="SH3-domain"/>
    <property type="match status" value="2"/>
</dbReference>
<evidence type="ECO:0000259" key="8">
    <source>
        <dbReference type="PROSITE" id="PS50010"/>
    </source>
</evidence>
<evidence type="ECO:0000313" key="11">
    <source>
        <dbReference type="EMBL" id="TPX76742.1"/>
    </source>
</evidence>
<feature type="region of interest" description="Disordered" evidence="6">
    <location>
        <begin position="1182"/>
        <end position="1323"/>
    </location>
</feature>
<dbReference type="SMART" id="SM00325">
    <property type="entry name" value="RhoGEF"/>
    <property type="match status" value="1"/>
</dbReference>
<feature type="domain" description="SH3" evidence="7">
    <location>
        <begin position="1748"/>
        <end position="1808"/>
    </location>
</feature>
<evidence type="ECO:0000256" key="5">
    <source>
        <dbReference type="SAM" id="Coils"/>
    </source>
</evidence>
<dbReference type="CDD" id="cd00160">
    <property type="entry name" value="RhoGEF"/>
    <property type="match status" value="1"/>
</dbReference>
<evidence type="ECO:0000256" key="4">
    <source>
        <dbReference type="PROSITE-ProRule" id="PRU00192"/>
    </source>
</evidence>
<feature type="domain" description="EF-hand" evidence="10">
    <location>
        <begin position="354"/>
        <end position="389"/>
    </location>
</feature>
<dbReference type="SMART" id="SM00027">
    <property type="entry name" value="EH"/>
    <property type="match status" value="2"/>
</dbReference>
<name>A0A507FKI7_9FUNG</name>
<dbReference type="PANTHER" id="PTHR46006">
    <property type="entry name" value="RHO GUANINE NUCLEOTIDE EXCHANGE FACTOR AT 64C, ISOFORM A"/>
    <property type="match status" value="1"/>
</dbReference>
<feature type="compositionally biased region" description="Polar residues" evidence="6">
    <location>
        <begin position="759"/>
        <end position="782"/>
    </location>
</feature>
<dbReference type="SUPFAM" id="SSF48065">
    <property type="entry name" value="DBL homology domain (DH-domain)"/>
    <property type="match status" value="1"/>
</dbReference>
<feature type="region of interest" description="Disordered" evidence="6">
    <location>
        <begin position="83"/>
        <end position="103"/>
    </location>
</feature>
<feature type="compositionally biased region" description="Low complexity" evidence="6">
    <location>
        <begin position="784"/>
        <end position="798"/>
    </location>
</feature>
<dbReference type="SUPFAM" id="SSF47473">
    <property type="entry name" value="EF-hand"/>
    <property type="match status" value="2"/>
</dbReference>
<dbReference type="GO" id="GO:0005737">
    <property type="term" value="C:cytoplasm"/>
    <property type="evidence" value="ECO:0007669"/>
    <property type="project" value="UniProtKB-SubCell"/>
</dbReference>
<dbReference type="PROSITE" id="PS50222">
    <property type="entry name" value="EF_HAND_2"/>
    <property type="match status" value="1"/>
</dbReference>
<dbReference type="PROSITE" id="PS50031">
    <property type="entry name" value="EH"/>
    <property type="match status" value="2"/>
</dbReference>
<feature type="compositionally biased region" description="Low complexity" evidence="6">
    <location>
        <begin position="1217"/>
        <end position="1227"/>
    </location>
</feature>
<keyword evidence="2 4" id="KW-0728">SH3 domain</keyword>
<dbReference type="InterPro" id="IPR051480">
    <property type="entry name" value="Endocytic_GEF_Adapter"/>
</dbReference>
<evidence type="ECO:0000259" key="9">
    <source>
        <dbReference type="PROSITE" id="PS50031"/>
    </source>
</evidence>
<dbReference type="STRING" id="246404.A0A507FKI7"/>
<evidence type="ECO:0000256" key="1">
    <source>
        <dbReference type="ARBA" id="ARBA00004496"/>
    </source>
</evidence>
<dbReference type="InterPro" id="IPR002048">
    <property type="entry name" value="EF_hand_dom"/>
</dbReference>
<feature type="domain" description="DH" evidence="8">
    <location>
        <begin position="1882"/>
        <end position="2055"/>
    </location>
</feature>
<feature type="region of interest" description="Disordered" evidence="6">
    <location>
        <begin position="901"/>
        <end position="1028"/>
    </location>
</feature>
<dbReference type="InterPro" id="IPR011993">
    <property type="entry name" value="PH-like_dom_sf"/>
</dbReference>
<dbReference type="Pfam" id="PF00018">
    <property type="entry name" value="SH3_1"/>
    <property type="match status" value="1"/>
</dbReference>
<feature type="region of interest" description="Disordered" evidence="6">
    <location>
        <begin position="1"/>
        <end position="35"/>
    </location>
</feature>
<feature type="region of interest" description="Disordered" evidence="6">
    <location>
        <begin position="1341"/>
        <end position="1396"/>
    </location>
</feature>
<evidence type="ECO:0000256" key="2">
    <source>
        <dbReference type="ARBA" id="ARBA00022443"/>
    </source>
</evidence>
<dbReference type="Pfam" id="PF12763">
    <property type="entry name" value="EH"/>
    <property type="match status" value="2"/>
</dbReference>
<dbReference type="Gene3D" id="1.20.900.10">
    <property type="entry name" value="Dbl homology (DH) domain"/>
    <property type="match status" value="1"/>
</dbReference>
<dbReference type="SUPFAM" id="SSF50729">
    <property type="entry name" value="PH domain-like"/>
    <property type="match status" value="1"/>
</dbReference>
<dbReference type="Pfam" id="PF16652">
    <property type="entry name" value="PH_13"/>
    <property type="match status" value="1"/>
</dbReference>
<feature type="compositionally biased region" description="Acidic residues" evidence="6">
    <location>
        <begin position="1290"/>
        <end position="1304"/>
    </location>
</feature>
<dbReference type="PROSITE" id="PS50010">
    <property type="entry name" value="DH_2"/>
    <property type="match status" value="1"/>
</dbReference>
<sequence length="2208" mass="234082">MYNNNQYGYQQSSQGFQSQGYPQQNQPPQQMGGFASQMAPMNMNMGANPQQQNMGFVPGAPMNPRSGFAGANDGLGSQSGLALAQFQQQQQQQQQQSGYSVRSGFSSVSGASVGMASTGGMGPMDLRRSVSAAPVAIGASLGNVKLDFIPRNELDSFEATFLSATGGAHQITAMAARNVFVQSGLSDEILARIWDLSSVLKNPTLTFPEFALAMFLIKHRLSNGGDIPAVLPPAVRAAVIAATNPQSMPSAMPLPSNNMARSASGIGFENSAPSRAASTIQNRAPVSLMSAQQTSFESGRGFNSAVNSGNTSSTWAITQQEKAQHDTVFKTWDPSNSGYISGDRAIQIFKQSGLSDDILAHIWSLADTQNSGKLDSNEFAVAMHLIYAKRGGKDLPKTLPANLVPPSTRELDSITSLMKTQVISDMKNKRPAYRAGGSSFMADDPLAAGFSPQGSRSSLTHRAATKEEREEERKIRAAELELKKKELAIVNNRLEAAQSAHREMSNDVAKAKRDAINAHEDLTFSLDSRETLIDQVRSLIPDSTRGGGSVGGVGGASVAGSESQVAQLEREIQALLADCKDLSASKADRQIQNLREQDRLRGGSGVSPAQSAAEKANAILAARMAALGVNAPQLNIPTSSANSVQAAPSTLTADIRRVEDARVATDRELEDAAIRVRGLVASFRTIAQAVAGQGSGATVSGAKGFSAAAVLSSLKSWEPPIESKIKYEEGVGLRSEEVRNVVLEMKKKTSSKGSYAANAVTSTSASRNAPTQPFDRQTSQPYGDSKPNFNNSGNNNDSSPPPSSEERRKSNNPFGQFTSSVAATPYSSAPPPPPVKPSEVSAPALKPFFGNQESRASVPSSTVPVSQPSAAASASTNAVNDVVAQAQAAIRAAKERAAARTAGPAVGRSSVTVSPSQSVSSLPAEIQNVTSPIPTPANTAQPQTLNTPFGPVSPGPFSSVVSKPTAFATKPSPPVPTPLIAKSAPPPPPALAPQRLPPSVPAPRGAAPPPPPARVAPPPPPAARAPAPYVPPVRAAVSLSVAPPVSAAADITSQAEDLTRAAKAARNSLTGMLVSPRDIVEPSAKLPEMPSTGKSVKDFKNFNPFGGGFEKTTVAVTSNASAVVSPTMSKPALDLPPPVDRGMSVKDFKNFNPFGGGFGKSASEIAAETTPVAPLVAADVVQAPIGGPPPPPPPPPALLPSIAAAAAAAPPPPPAMPSLAPNTSNGGAPPPPPPPPPAPTMVSPPQKQRSMSPAPLARTGTQSPQPSPAVAHTSLLKSALLKVRGAHASDDDEDSDDDDDDNDDWGPPTTSRTASIPVPKPAIATLPPVAANPYIPSLETQFPSIPAATSPLSGMSSPVEVNAPTISPSNPFSMAPPPLFQPLSSAPPPVMSPEPIAASITPFSSAAPMDILPLSGAPPPPPPPPPPPGIAPPVVKFERGASLAEVAEATPARKPDPKDIGAVGLNLFAEAAAKAKARAEKAEKTHSTATEEPVSAAVVDFFAPPPSNDSVIAANQRAKPPPPPPSKTPSSKDQYQISPTKGIGGDDWELLSKSDIAALDATTSQANSENHYGQPGQRTSLSSNPFGVFKMSSENPSSVSPKAANDWMTDFGVSKTDTTAYGNGAVDIFGMFAITMTEASKTEIKNLLAPTSPMKTSFDDAFSVPAVATILFKAKCLFDFTPGRPDDLALSASEILNVQREDGDWLFGIKVSDSSQQGWFPRNYVEEFNENEVVPEVFEAPAVEKSSDPIGTAVASYDYTANREDELSLSVGEVLTIFEKTDNDWWDVMNDSGSRGMVPSSYVKEQSLDEPAEFSPIAMENEYSLRVSLTSSYDQDAFLSANIPSMSRNSASQQAVSSEGFQHWVSVVDPQLLAQMTLEDRKRQEAIFEIIQTECHYLRDLQLIVEVFYQPMAEYLHESELRTIFCNVEEILMANTVIFSDFESAQQQQRYVVNNIGELFLRHARSLDCYEIYCGNQGVASRMLQKKRQEIPSLQQFLKVDYLSSFLLIPMQRITRYIIMLKQVLHYTPPHHPEHSSVSRAVEMADRVAERVNIAVMAVESRDKLEAINSQVDFYGSDFVPVDVMGPSNYGGPRGYLFESHLAKSKSGKKLYGFILSDMILIVQPQSAMNIFKDRSFAYTLYHAPIPIHSSTVRDVPRAMLGNRDVGAVDDTTFQIVQGDEVLTLKAPSASIKNKWFTYHESAMRALK</sequence>
<dbReference type="Pfam" id="PF07653">
    <property type="entry name" value="SH3_2"/>
    <property type="match status" value="1"/>
</dbReference>
<feature type="domain" description="EH" evidence="9">
    <location>
        <begin position="321"/>
        <end position="410"/>
    </location>
</feature>
<comment type="subcellular location">
    <subcellularLocation>
        <location evidence="1">Cytoplasm</location>
    </subcellularLocation>
</comment>
<feature type="compositionally biased region" description="Low complexity" evidence="6">
    <location>
        <begin position="1199"/>
        <end position="1208"/>
    </location>
</feature>
<dbReference type="EMBL" id="QEAP01000037">
    <property type="protein sequence ID" value="TPX76742.1"/>
    <property type="molecule type" value="Genomic_DNA"/>
</dbReference>
<feature type="compositionally biased region" description="Low complexity" evidence="6">
    <location>
        <begin position="948"/>
        <end position="962"/>
    </location>
</feature>
<dbReference type="PROSITE" id="PS50002">
    <property type="entry name" value="SH3"/>
    <property type="match status" value="2"/>
</dbReference>
<dbReference type="GO" id="GO:0005085">
    <property type="term" value="F:guanyl-nucleotide exchange factor activity"/>
    <property type="evidence" value="ECO:0007669"/>
    <property type="project" value="InterPro"/>
</dbReference>
<dbReference type="Pfam" id="PF00621">
    <property type="entry name" value="RhoGEF"/>
    <property type="match status" value="1"/>
</dbReference>